<dbReference type="PANTHER" id="PTHR42705:SF2">
    <property type="entry name" value="BIFUNCTIONAL NON-HOMOLOGOUS END JOINING PROTEIN LIGD"/>
    <property type="match status" value="1"/>
</dbReference>
<feature type="domain" description="DNA ligase D polymerase" evidence="2">
    <location>
        <begin position="49"/>
        <end position="303"/>
    </location>
</feature>
<dbReference type="InterPro" id="IPR052171">
    <property type="entry name" value="NHEJ_LigD"/>
</dbReference>
<accession>A0AAC9ANK9</accession>
<dbReference type="InterPro" id="IPR033649">
    <property type="entry name" value="MtLigD_Pol-like"/>
</dbReference>
<evidence type="ECO:0000313" key="5">
    <source>
        <dbReference type="Proteomes" id="UP000075221"/>
    </source>
</evidence>
<dbReference type="EMBL" id="CP014352">
    <property type="protein sequence ID" value="AMS05382.1"/>
    <property type="molecule type" value="Genomic_DNA"/>
</dbReference>
<dbReference type="AlphaFoldDB" id="A0AAC9ANK9"/>
<evidence type="ECO:0000313" key="3">
    <source>
        <dbReference type="EMBL" id="AMS05382.1"/>
    </source>
</evidence>
<proteinExistence type="predicted"/>
<feature type="region of interest" description="Disordered" evidence="1">
    <location>
        <begin position="1"/>
        <end position="30"/>
    </location>
</feature>
<sequence>MAAESDTDTSDHHEPLLEEGPKSRTVEVDGHRLKLSHLDKVMYPQTGTTKRDVINFYWQVAPRLIEHAHDRPVTRKRWVDGVGTSDEPGESFFQKNAGRDTPDWVPRVSIEYVRKTNEHPLVNEPAVLVWLGQTATLEIHTPQWRAYSTGRRHRPDRLVLDLDPDEGVELTGCAQVALQAREVLADIGLDAVPVTSGSKGIHIYAPLDGSWTWKRASESAHRLAQSLEKEHADQVTSSMDRAERAGKVFIDWSQNNTNKTTVAPWSLRGRLRPMVAVPRLWEEIEDSQLRQLDHSEALERLSEPDPLSGAIGRLRRGCEPVPAGASSAGRLNTITVV</sequence>
<dbReference type="PANTHER" id="PTHR42705">
    <property type="entry name" value="BIFUNCTIONAL NON-HOMOLOGOUS END JOINING PROTEIN LIGD"/>
    <property type="match status" value="1"/>
</dbReference>
<keyword evidence="6" id="KW-1185">Reference proteome</keyword>
<reference evidence="4 6" key="1">
    <citation type="journal article" date="2016" name="Plant Dis.">
        <title>Improved production of propionic acid using genome shuffling.</title>
        <authorList>
            <person name="Luna-Flores C.H."/>
            <person name="Palfreyman R.W."/>
            <person name="Kromer J.O."/>
            <person name="Nielsen L.K."/>
            <person name="Marcellin E."/>
        </authorList>
    </citation>
    <scope>NUCLEOTIDE SEQUENCE [LARGE SCALE GENOMIC DNA]</scope>
    <source>
        <strain evidence="4 6">F3E8</strain>
    </source>
</reference>
<reference evidence="3 5" key="2">
    <citation type="submission" date="2016-02" db="EMBL/GenBank/DDBJ databases">
        <title>Complete Genome Sequence of Propionibacterium acidipropionici ATCC 55737.</title>
        <authorList>
            <person name="Luna Flores C.H."/>
            <person name="Nielsen L.K."/>
            <person name="Marcellin E."/>
        </authorList>
    </citation>
    <scope>NUCLEOTIDE SEQUENCE [LARGE SCALE GENOMIC DNA]</scope>
    <source>
        <strain evidence="3 5">ATCC 55737</strain>
    </source>
</reference>
<protein>
    <recommendedName>
        <fullName evidence="2">DNA ligase D polymerase domain-containing protein</fullName>
    </recommendedName>
</protein>
<evidence type="ECO:0000313" key="4">
    <source>
        <dbReference type="EMBL" id="AOZ46856.1"/>
    </source>
</evidence>
<organism evidence="3 5">
    <name type="scientific">Acidipropionibacterium acidipropionici</name>
    <dbReference type="NCBI Taxonomy" id="1748"/>
    <lineage>
        <taxon>Bacteria</taxon>
        <taxon>Bacillati</taxon>
        <taxon>Actinomycetota</taxon>
        <taxon>Actinomycetes</taxon>
        <taxon>Propionibacteriales</taxon>
        <taxon>Propionibacteriaceae</taxon>
        <taxon>Acidipropionibacterium</taxon>
    </lineage>
</organism>
<dbReference type="Gene3D" id="3.90.920.10">
    <property type="entry name" value="DNA primase, PRIM domain"/>
    <property type="match status" value="1"/>
</dbReference>
<dbReference type="EMBL" id="CP015970">
    <property type="protein sequence ID" value="AOZ46856.1"/>
    <property type="molecule type" value="Genomic_DNA"/>
</dbReference>
<dbReference type="InterPro" id="IPR014145">
    <property type="entry name" value="LigD_pol_dom"/>
</dbReference>
<gene>
    <name evidence="4" type="ORF">A8L58_09305</name>
    <name evidence="3" type="ORF">AXH35_07850</name>
</gene>
<evidence type="ECO:0000259" key="2">
    <source>
        <dbReference type="Pfam" id="PF21686"/>
    </source>
</evidence>
<name>A0AAC9ANK9_9ACTN</name>
<dbReference type="NCBIfam" id="TIGR02778">
    <property type="entry name" value="ligD_pol"/>
    <property type="match status" value="1"/>
</dbReference>
<dbReference type="RefSeq" id="WP_062819489.1">
    <property type="nucleotide sequence ID" value="NZ_CP014352.1"/>
</dbReference>
<dbReference type="Proteomes" id="UP000075221">
    <property type="component" value="Chromosome"/>
</dbReference>
<feature type="compositionally biased region" description="Basic and acidic residues" evidence="1">
    <location>
        <begin position="9"/>
        <end position="30"/>
    </location>
</feature>
<evidence type="ECO:0000256" key="1">
    <source>
        <dbReference type="SAM" id="MobiDB-lite"/>
    </source>
</evidence>
<dbReference type="Pfam" id="PF21686">
    <property type="entry name" value="LigD_Prim-Pol"/>
    <property type="match status" value="1"/>
</dbReference>
<dbReference type="Proteomes" id="UP000178666">
    <property type="component" value="Chromosome"/>
</dbReference>
<dbReference type="CDD" id="cd04863">
    <property type="entry name" value="MtLigD_Pol_like"/>
    <property type="match status" value="1"/>
</dbReference>
<evidence type="ECO:0000313" key="6">
    <source>
        <dbReference type="Proteomes" id="UP000178666"/>
    </source>
</evidence>